<feature type="non-terminal residue" evidence="1">
    <location>
        <position position="1"/>
    </location>
</feature>
<accession>A0A821JNX6</accession>
<evidence type="ECO:0000313" key="1">
    <source>
        <dbReference type="EMBL" id="CAF4724379.1"/>
    </source>
</evidence>
<dbReference type="AlphaFoldDB" id="A0A821JNX6"/>
<gene>
    <name evidence="1" type="ORF">UJA718_LOCUS37428</name>
</gene>
<reference evidence="1" key="1">
    <citation type="submission" date="2021-02" db="EMBL/GenBank/DDBJ databases">
        <authorList>
            <person name="Nowell W R."/>
        </authorList>
    </citation>
    <scope>NUCLEOTIDE SEQUENCE</scope>
</reference>
<name>A0A821JNX6_9BILA</name>
<dbReference type="Proteomes" id="UP000663873">
    <property type="component" value="Unassembled WGS sequence"/>
</dbReference>
<feature type="non-terminal residue" evidence="1">
    <location>
        <position position="211"/>
    </location>
</feature>
<proteinExistence type="predicted"/>
<dbReference type="EMBL" id="CAJOBP010037156">
    <property type="protein sequence ID" value="CAF4724379.1"/>
    <property type="molecule type" value="Genomic_DNA"/>
</dbReference>
<comment type="caution">
    <text evidence="1">The sequence shown here is derived from an EMBL/GenBank/DDBJ whole genome shotgun (WGS) entry which is preliminary data.</text>
</comment>
<organism evidence="1 2">
    <name type="scientific">Rotaria socialis</name>
    <dbReference type="NCBI Taxonomy" id="392032"/>
    <lineage>
        <taxon>Eukaryota</taxon>
        <taxon>Metazoa</taxon>
        <taxon>Spiralia</taxon>
        <taxon>Gnathifera</taxon>
        <taxon>Rotifera</taxon>
        <taxon>Eurotatoria</taxon>
        <taxon>Bdelloidea</taxon>
        <taxon>Philodinida</taxon>
        <taxon>Philodinidae</taxon>
        <taxon>Rotaria</taxon>
    </lineage>
</organism>
<sequence length="211" mass="24530">RSNLFIYTKISSTLPFIEANIKLGVQPISILINGRKYVIPCQSYFSHKKRSEIAQKEYERISNIAKATIDSNQMSKTDERAKKAFQELQQTMKDLYSKPLPPKLYRRARREHRRMKRLQRLLHSRPDIIVRRIDKGEGFYFEVAQETTFSNSIGVARTLETYTEAGFLKSTTKFIATDVENLYTVIPRGGGIDVLVRFLEKYSKNNRIGPF</sequence>
<keyword evidence="2" id="KW-1185">Reference proteome</keyword>
<protein>
    <submittedName>
        <fullName evidence="1">Uncharacterized protein</fullName>
    </submittedName>
</protein>
<evidence type="ECO:0000313" key="2">
    <source>
        <dbReference type="Proteomes" id="UP000663873"/>
    </source>
</evidence>